<comment type="similarity">
    <text evidence="3 10">Belongs to the AAA ATPase family.</text>
</comment>
<evidence type="ECO:0000256" key="9">
    <source>
        <dbReference type="ARBA" id="ARBA00024661"/>
    </source>
</evidence>
<dbReference type="PANTHER" id="PTHR23073">
    <property type="entry name" value="26S PROTEASOME REGULATORY SUBUNIT"/>
    <property type="match status" value="1"/>
</dbReference>
<accession>B6AJ60</accession>
<gene>
    <name evidence="13" type="ORF">CMU_020410</name>
</gene>
<dbReference type="Pfam" id="PF17862">
    <property type="entry name" value="AAA_lid_3"/>
    <property type="match status" value="1"/>
</dbReference>
<keyword evidence="14" id="KW-1185">Reference proteome</keyword>
<dbReference type="EMBL" id="DS989738">
    <property type="protein sequence ID" value="EEA08297.1"/>
    <property type="molecule type" value="Genomic_DNA"/>
</dbReference>
<evidence type="ECO:0000256" key="8">
    <source>
        <dbReference type="ARBA" id="ARBA00023242"/>
    </source>
</evidence>
<dbReference type="InterPro" id="IPR003593">
    <property type="entry name" value="AAA+_ATPase"/>
</dbReference>
<dbReference type="RefSeq" id="XP_002142646.1">
    <property type="nucleotide sequence ID" value="XM_002142610.1"/>
</dbReference>
<comment type="function">
    <text evidence="9">The 26S proteasome is involved in the ATP-dependent degradation of ubiquitinated proteins. The regulatory (or ATPase) complex confers ATP dependency and substrate specificity to the 26S complex.</text>
</comment>
<dbReference type="FunFam" id="2.40.50.140:FF:000037">
    <property type="entry name" value="26S protease regulatory subunit 7"/>
    <property type="match status" value="1"/>
</dbReference>
<feature type="domain" description="AAA+ ATPase" evidence="12">
    <location>
        <begin position="206"/>
        <end position="345"/>
    </location>
</feature>
<dbReference type="Gene3D" id="2.40.50.140">
    <property type="entry name" value="Nucleic acid-binding proteins"/>
    <property type="match status" value="1"/>
</dbReference>
<evidence type="ECO:0000256" key="1">
    <source>
        <dbReference type="ARBA" id="ARBA00004123"/>
    </source>
</evidence>
<dbReference type="SMART" id="SM00382">
    <property type="entry name" value="AAA"/>
    <property type="match status" value="1"/>
</dbReference>
<keyword evidence="4" id="KW-0963">Cytoplasm</keyword>
<dbReference type="InterPro" id="IPR012340">
    <property type="entry name" value="NA-bd_OB-fold"/>
</dbReference>
<evidence type="ECO:0000256" key="7">
    <source>
        <dbReference type="ARBA" id="ARBA00022942"/>
    </source>
</evidence>
<dbReference type="InterPro" id="IPR027417">
    <property type="entry name" value="P-loop_NTPase"/>
</dbReference>
<dbReference type="GO" id="GO:0005524">
    <property type="term" value="F:ATP binding"/>
    <property type="evidence" value="ECO:0007669"/>
    <property type="project" value="UniProtKB-KW"/>
</dbReference>
<dbReference type="Proteomes" id="UP000001460">
    <property type="component" value="Unassembled WGS sequence"/>
</dbReference>
<dbReference type="InterPro" id="IPR003959">
    <property type="entry name" value="ATPase_AAA_core"/>
</dbReference>
<reference evidence="13" key="1">
    <citation type="submission" date="2008-06" db="EMBL/GenBank/DDBJ databases">
        <authorList>
            <person name="Lorenzi H."/>
            <person name="Inman J."/>
            <person name="Miller J."/>
            <person name="Schobel S."/>
            <person name="Amedeo P."/>
            <person name="Caler E.V."/>
            <person name="da Silva J."/>
        </authorList>
    </citation>
    <scope>NUCLEOTIDE SEQUENCE [LARGE SCALE GENOMIC DNA]</scope>
    <source>
        <strain evidence="13">RN66</strain>
    </source>
</reference>
<keyword evidence="8" id="KW-0539">Nucleus</keyword>
<keyword evidence="5 10" id="KW-0547">Nucleotide-binding</keyword>
<dbReference type="VEuPathDB" id="CryptoDB:CMU_020410"/>
<evidence type="ECO:0000259" key="12">
    <source>
        <dbReference type="SMART" id="SM00382"/>
    </source>
</evidence>
<evidence type="ECO:0000256" key="5">
    <source>
        <dbReference type="ARBA" id="ARBA00022741"/>
    </source>
</evidence>
<dbReference type="FunFam" id="1.10.8.60:FF:000005">
    <property type="entry name" value="26S protease regulatory subunit 7"/>
    <property type="match status" value="1"/>
</dbReference>
<dbReference type="OrthoDB" id="1664597at2759"/>
<dbReference type="InterPro" id="IPR050221">
    <property type="entry name" value="26S_Proteasome_ATPase"/>
</dbReference>
<protein>
    <submittedName>
        <fullName evidence="13">26S proteasome regulatory subunit 7, putative</fullName>
    </submittedName>
</protein>
<dbReference type="GO" id="GO:0016887">
    <property type="term" value="F:ATP hydrolysis activity"/>
    <property type="evidence" value="ECO:0007669"/>
    <property type="project" value="InterPro"/>
</dbReference>
<keyword evidence="6 10" id="KW-0067">ATP-binding</keyword>
<dbReference type="Gene3D" id="3.40.50.300">
    <property type="entry name" value="P-loop containing nucleotide triphosphate hydrolases"/>
    <property type="match status" value="1"/>
</dbReference>
<dbReference type="CDD" id="cd19502">
    <property type="entry name" value="RecA-like_PAN_like"/>
    <property type="match status" value="1"/>
</dbReference>
<dbReference type="Gene3D" id="1.10.8.60">
    <property type="match status" value="1"/>
</dbReference>
<dbReference type="PROSITE" id="PS00674">
    <property type="entry name" value="AAA"/>
    <property type="match status" value="1"/>
</dbReference>
<evidence type="ECO:0000256" key="4">
    <source>
        <dbReference type="ARBA" id="ARBA00022490"/>
    </source>
</evidence>
<dbReference type="GO" id="GO:0005737">
    <property type="term" value="C:cytoplasm"/>
    <property type="evidence" value="ECO:0007669"/>
    <property type="project" value="UniProtKB-SubCell"/>
</dbReference>
<feature type="region of interest" description="Disordered" evidence="11">
    <location>
        <begin position="1"/>
        <end position="24"/>
    </location>
</feature>
<name>B6AJ60_CRYMR</name>
<dbReference type="AlphaFoldDB" id="B6AJ60"/>
<feature type="compositionally biased region" description="Basic and acidic residues" evidence="11">
    <location>
        <begin position="10"/>
        <end position="24"/>
    </location>
</feature>
<dbReference type="STRING" id="441375.B6AJ60"/>
<dbReference type="eggNOG" id="KOG0729">
    <property type="taxonomic scope" value="Eukaryota"/>
</dbReference>
<evidence type="ECO:0000256" key="11">
    <source>
        <dbReference type="SAM" id="MobiDB-lite"/>
    </source>
</evidence>
<dbReference type="GO" id="GO:0005634">
    <property type="term" value="C:nucleus"/>
    <property type="evidence" value="ECO:0007669"/>
    <property type="project" value="UniProtKB-SubCell"/>
</dbReference>
<dbReference type="SUPFAM" id="SSF52540">
    <property type="entry name" value="P-loop containing nucleoside triphosphate hydrolases"/>
    <property type="match status" value="1"/>
</dbReference>
<dbReference type="InterPro" id="IPR048723">
    <property type="entry name" value="OB_PRS7"/>
</dbReference>
<organism evidence="13 14">
    <name type="scientific">Cryptosporidium muris (strain RN66)</name>
    <dbReference type="NCBI Taxonomy" id="441375"/>
    <lineage>
        <taxon>Eukaryota</taxon>
        <taxon>Sar</taxon>
        <taxon>Alveolata</taxon>
        <taxon>Apicomplexa</taxon>
        <taxon>Conoidasida</taxon>
        <taxon>Coccidia</taxon>
        <taxon>Eucoccidiorida</taxon>
        <taxon>Eimeriorina</taxon>
        <taxon>Cryptosporidiidae</taxon>
        <taxon>Cryptosporidium</taxon>
    </lineage>
</organism>
<dbReference type="Pfam" id="PF21236">
    <property type="entry name" value="OB_PRS7"/>
    <property type="match status" value="1"/>
</dbReference>
<dbReference type="GeneID" id="6997815"/>
<evidence type="ECO:0000256" key="10">
    <source>
        <dbReference type="RuleBase" id="RU003651"/>
    </source>
</evidence>
<dbReference type="OMA" id="RSKYHIE"/>
<dbReference type="FunFam" id="3.40.50.300:FF:000027">
    <property type="entry name" value="26S protease regulatory subunit 7"/>
    <property type="match status" value="1"/>
</dbReference>
<evidence type="ECO:0000256" key="2">
    <source>
        <dbReference type="ARBA" id="ARBA00004496"/>
    </source>
</evidence>
<dbReference type="Pfam" id="PF00004">
    <property type="entry name" value="AAA"/>
    <property type="match status" value="1"/>
</dbReference>
<dbReference type="InterPro" id="IPR041569">
    <property type="entry name" value="AAA_lid_3"/>
</dbReference>
<sequence>MVVKPNSRTQVREDHNEDEPKPLDQADIDIMRKYGLGPYVTQIRQIEVEVKDLVRSISKLNSVRESDTGLAPPPQWDLAADRQMMQMEQPLQVARCTKIIDPGTEEAKYVINIKQMAKYVVGLGDKVAPTDIEEGMRVGVDRNKYKIQIPLPPKIDPSVAMMTVEDKPDVTYNDIGGAKEQLERLREVVEMPLLHPERFVQLGIDPPKGVLLYGPPGTGKTLTARAVANRTDACFICVIGSELVQKYVGEGARMVRELFRLARSKKACILFIDEVDAIGGARGEESAHGDHEVQRTMLEIVNQLDGFDARGNIKVLMATNRPDTLDPALLRPGRLDRKVEFSLPDLEGRTQIFMIHARVMNMERDIRFELLARLCPNCTGADIRSVCTEAGMFAIRARRKSISEKDLLEAINKVVRGYKKFSATPKYMVYN</sequence>
<evidence type="ECO:0000256" key="3">
    <source>
        <dbReference type="ARBA" id="ARBA00006914"/>
    </source>
</evidence>
<comment type="subcellular location">
    <subcellularLocation>
        <location evidence="2">Cytoplasm</location>
    </subcellularLocation>
    <subcellularLocation>
        <location evidence="1">Nucleus</location>
    </subcellularLocation>
</comment>
<proteinExistence type="inferred from homology"/>
<keyword evidence="7 13" id="KW-0647">Proteasome</keyword>
<evidence type="ECO:0000256" key="6">
    <source>
        <dbReference type="ARBA" id="ARBA00022840"/>
    </source>
</evidence>
<dbReference type="InterPro" id="IPR003960">
    <property type="entry name" value="ATPase_AAA_CS"/>
</dbReference>
<evidence type="ECO:0000313" key="14">
    <source>
        <dbReference type="Proteomes" id="UP000001460"/>
    </source>
</evidence>
<evidence type="ECO:0000313" key="13">
    <source>
        <dbReference type="EMBL" id="EEA08297.1"/>
    </source>
</evidence>
<dbReference type="GO" id="GO:0000502">
    <property type="term" value="C:proteasome complex"/>
    <property type="evidence" value="ECO:0007669"/>
    <property type="project" value="UniProtKB-KW"/>
</dbReference>